<evidence type="ECO:0000256" key="8">
    <source>
        <dbReference type="SAM" id="Phobius"/>
    </source>
</evidence>
<feature type="domain" description="LITAF" evidence="9">
    <location>
        <begin position="38"/>
        <end position="121"/>
    </location>
</feature>
<dbReference type="PROSITE" id="PS51837">
    <property type="entry name" value="LITAF"/>
    <property type="match status" value="1"/>
</dbReference>
<dbReference type="Proteomes" id="UP000887577">
    <property type="component" value="Unplaced"/>
</dbReference>
<dbReference type="AlphaFoldDB" id="A0A914YZ70"/>
<sequence>MSEESKDHPGGPPPPYYQAQPAAVNVQVASPALTPVQSGVIIAQPVIFYGQRSSFQTQCPFCKAQISTRCHSVFSTMDFIMLIIGILVFFPLICIVACCSPWNDFEHFCPSCGQFLGRSNCSTL</sequence>
<comment type="subcellular location">
    <subcellularLocation>
        <location evidence="2">Endosome membrane</location>
        <topology evidence="2">Peripheral membrane protein</topology>
    </subcellularLocation>
    <subcellularLocation>
        <location evidence="1">Late endosome membrane</location>
    </subcellularLocation>
    <subcellularLocation>
        <location evidence="3">Lysosome membrane</location>
        <topology evidence="3">Peripheral membrane protein</topology>
        <orientation evidence="3">Cytoplasmic side</orientation>
    </subcellularLocation>
</comment>
<comment type="similarity">
    <text evidence="4">Belongs to the CDIP1/LITAF family.</text>
</comment>
<keyword evidence="8" id="KW-1133">Transmembrane helix</keyword>
<dbReference type="PANTHER" id="PTHR23292:SF6">
    <property type="entry name" value="FI16602P1-RELATED"/>
    <property type="match status" value="1"/>
</dbReference>
<keyword evidence="10" id="KW-1185">Reference proteome</keyword>
<evidence type="ECO:0000256" key="7">
    <source>
        <dbReference type="ARBA" id="ARBA00023136"/>
    </source>
</evidence>
<accession>A0A914YZ70</accession>
<keyword evidence="7 8" id="KW-0472">Membrane</keyword>
<organism evidence="10 11">
    <name type="scientific">Panagrolaimus superbus</name>
    <dbReference type="NCBI Taxonomy" id="310955"/>
    <lineage>
        <taxon>Eukaryota</taxon>
        <taxon>Metazoa</taxon>
        <taxon>Ecdysozoa</taxon>
        <taxon>Nematoda</taxon>
        <taxon>Chromadorea</taxon>
        <taxon>Rhabditida</taxon>
        <taxon>Tylenchina</taxon>
        <taxon>Panagrolaimomorpha</taxon>
        <taxon>Panagrolaimoidea</taxon>
        <taxon>Panagrolaimidae</taxon>
        <taxon>Panagrolaimus</taxon>
    </lineage>
</organism>
<keyword evidence="8" id="KW-0812">Transmembrane</keyword>
<keyword evidence="5" id="KW-0479">Metal-binding</keyword>
<evidence type="ECO:0000313" key="11">
    <source>
        <dbReference type="WBParaSite" id="PSU_v2.g3332.t1"/>
    </source>
</evidence>
<dbReference type="PANTHER" id="PTHR23292">
    <property type="entry name" value="LIPOPOLYSACCHARIDE-INDUCED TUMOR NECROSIS FACTOR-ALPHA FACTOR"/>
    <property type="match status" value="1"/>
</dbReference>
<dbReference type="Pfam" id="PF10601">
    <property type="entry name" value="zf-LITAF-like"/>
    <property type="match status" value="1"/>
</dbReference>
<reference evidence="11" key="1">
    <citation type="submission" date="2022-11" db="UniProtKB">
        <authorList>
            <consortium name="WormBaseParasite"/>
        </authorList>
    </citation>
    <scope>IDENTIFICATION</scope>
</reference>
<evidence type="ECO:0000313" key="10">
    <source>
        <dbReference type="Proteomes" id="UP000887577"/>
    </source>
</evidence>
<dbReference type="WBParaSite" id="PSU_v2.g3332.t1">
    <property type="protein sequence ID" value="PSU_v2.g3332.t1"/>
    <property type="gene ID" value="PSU_v2.g3332"/>
</dbReference>
<evidence type="ECO:0000256" key="5">
    <source>
        <dbReference type="ARBA" id="ARBA00022723"/>
    </source>
</evidence>
<dbReference type="GO" id="GO:0005765">
    <property type="term" value="C:lysosomal membrane"/>
    <property type="evidence" value="ECO:0007669"/>
    <property type="project" value="UniProtKB-SubCell"/>
</dbReference>
<dbReference type="SMART" id="SM00714">
    <property type="entry name" value="LITAF"/>
    <property type="match status" value="1"/>
</dbReference>
<evidence type="ECO:0000256" key="4">
    <source>
        <dbReference type="ARBA" id="ARBA00005975"/>
    </source>
</evidence>
<evidence type="ECO:0000256" key="1">
    <source>
        <dbReference type="ARBA" id="ARBA00004414"/>
    </source>
</evidence>
<keyword evidence="6" id="KW-0862">Zinc</keyword>
<evidence type="ECO:0000256" key="2">
    <source>
        <dbReference type="ARBA" id="ARBA00004481"/>
    </source>
</evidence>
<dbReference type="GO" id="GO:0008270">
    <property type="term" value="F:zinc ion binding"/>
    <property type="evidence" value="ECO:0007669"/>
    <property type="project" value="TreeGrafter"/>
</dbReference>
<dbReference type="GO" id="GO:0031902">
    <property type="term" value="C:late endosome membrane"/>
    <property type="evidence" value="ECO:0007669"/>
    <property type="project" value="UniProtKB-SubCell"/>
</dbReference>
<name>A0A914YZ70_9BILA</name>
<feature type="transmembrane region" description="Helical" evidence="8">
    <location>
        <begin position="79"/>
        <end position="103"/>
    </location>
</feature>
<dbReference type="InterPro" id="IPR006629">
    <property type="entry name" value="LITAF"/>
</dbReference>
<evidence type="ECO:0000259" key="9">
    <source>
        <dbReference type="PROSITE" id="PS51837"/>
    </source>
</evidence>
<dbReference type="InterPro" id="IPR037519">
    <property type="entry name" value="LITAF_fam"/>
</dbReference>
<evidence type="ECO:0000256" key="3">
    <source>
        <dbReference type="ARBA" id="ARBA00004630"/>
    </source>
</evidence>
<proteinExistence type="inferred from homology"/>
<protein>
    <submittedName>
        <fullName evidence="11">LITAF domain-containing protein</fullName>
    </submittedName>
</protein>
<evidence type="ECO:0000256" key="6">
    <source>
        <dbReference type="ARBA" id="ARBA00022833"/>
    </source>
</evidence>